<dbReference type="EMBL" id="BAVZ01000001">
    <property type="protein sequence ID" value="GAF06521.1"/>
    <property type="molecule type" value="Genomic_DNA"/>
</dbReference>
<organism evidence="1 2">
    <name type="scientific">Paenibacillus pini JCM 16418</name>
    <dbReference type="NCBI Taxonomy" id="1236976"/>
    <lineage>
        <taxon>Bacteria</taxon>
        <taxon>Bacillati</taxon>
        <taxon>Bacillota</taxon>
        <taxon>Bacilli</taxon>
        <taxon>Bacillales</taxon>
        <taxon>Paenibacillaceae</taxon>
        <taxon>Paenibacillus</taxon>
    </lineage>
</organism>
<name>W7YPA9_9BACL</name>
<dbReference type="InterPro" id="IPR058600">
    <property type="entry name" value="YhjD-like"/>
</dbReference>
<keyword evidence="2" id="KW-1185">Reference proteome</keyword>
<dbReference type="RefSeq" id="WP_036645621.1">
    <property type="nucleotide sequence ID" value="NZ_BAVZ01000001.1"/>
</dbReference>
<proteinExistence type="predicted"/>
<dbReference type="eggNOG" id="ENOG50349UQ">
    <property type="taxonomic scope" value="Bacteria"/>
</dbReference>
<dbReference type="Proteomes" id="UP000019364">
    <property type="component" value="Unassembled WGS sequence"/>
</dbReference>
<gene>
    <name evidence="1" type="ORF">JCM16418_480</name>
</gene>
<dbReference type="AlphaFoldDB" id="W7YPA9"/>
<evidence type="ECO:0000313" key="2">
    <source>
        <dbReference type="Proteomes" id="UP000019364"/>
    </source>
</evidence>
<reference evidence="1 2" key="1">
    <citation type="journal article" date="2014" name="Genome Announc.">
        <title>Draft Genome Sequence of Paenibacillus pini JCM 16418T, Isolated from the Rhizosphere of Pine Tree.</title>
        <authorList>
            <person name="Yuki M."/>
            <person name="Oshima K."/>
            <person name="Suda W."/>
            <person name="Oshida Y."/>
            <person name="Kitamura K."/>
            <person name="Iida Y."/>
            <person name="Hattori M."/>
            <person name="Ohkuma M."/>
        </authorList>
    </citation>
    <scope>NUCLEOTIDE SEQUENCE [LARGE SCALE GENOMIC DNA]</scope>
    <source>
        <strain evidence="1 2">JCM 16418</strain>
    </source>
</reference>
<dbReference type="Pfam" id="PF26325">
    <property type="entry name" value="YhjD"/>
    <property type="match status" value="1"/>
</dbReference>
<dbReference type="OrthoDB" id="2910298at2"/>
<evidence type="ECO:0000313" key="1">
    <source>
        <dbReference type="EMBL" id="GAF06521.1"/>
    </source>
</evidence>
<accession>W7YPA9</accession>
<comment type="caution">
    <text evidence="1">The sequence shown here is derived from an EMBL/GenBank/DDBJ whole genome shotgun (WGS) entry which is preliminary data.</text>
</comment>
<protein>
    <submittedName>
        <fullName evidence="1">Uncharacterized protein</fullName>
    </submittedName>
</protein>
<sequence>MATPGITQEELSLIKSYLLLLFIQKVFERDLRIMQESGVFKSPELYTELITNGDMQASMLLSEVKREFKTSQIKVFRIDQDEHGVEAEYVCRGYTGEMDILWSAIRNEMLVRMRAYLGLTPVSQLLGSVSHQHSVQTH</sequence>